<evidence type="ECO:0000256" key="1">
    <source>
        <dbReference type="SAM" id="MobiDB-lite"/>
    </source>
</evidence>
<dbReference type="Proteomes" id="UP001219518">
    <property type="component" value="Unassembled WGS sequence"/>
</dbReference>
<feature type="region of interest" description="Disordered" evidence="1">
    <location>
        <begin position="128"/>
        <end position="185"/>
    </location>
</feature>
<accession>A0AAE1LKP7</accession>
<feature type="compositionally biased region" description="Pro residues" evidence="1">
    <location>
        <begin position="132"/>
        <end position="143"/>
    </location>
</feature>
<reference evidence="2" key="1">
    <citation type="submission" date="2021-07" db="EMBL/GenBank/DDBJ databases">
        <authorList>
            <person name="Catto M.A."/>
            <person name="Jacobson A."/>
            <person name="Kennedy G."/>
            <person name="Labadie P."/>
            <person name="Hunt B.G."/>
            <person name="Srinivasan R."/>
        </authorList>
    </citation>
    <scope>NUCLEOTIDE SEQUENCE</scope>
    <source>
        <strain evidence="2">PL_HMW_Pooled</strain>
        <tissue evidence="2">Head</tissue>
    </source>
</reference>
<proteinExistence type="predicted"/>
<protein>
    <submittedName>
        <fullName evidence="2">Tryptophanase</fullName>
    </submittedName>
</protein>
<reference evidence="2" key="2">
    <citation type="journal article" date="2023" name="BMC Genomics">
        <title>Pest status, molecular evolution, and epigenetic factors derived from the genome assembly of Frankliniella fusca, a thysanopteran phytovirus vector.</title>
        <authorList>
            <person name="Catto M.A."/>
            <person name="Labadie P.E."/>
            <person name="Jacobson A.L."/>
            <person name="Kennedy G.G."/>
            <person name="Srinivasan R."/>
            <person name="Hunt B.G."/>
        </authorList>
    </citation>
    <scope>NUCLEOTIDE SEQUENCE</scope>
    <source>
        <strain evidence="2">PL_HMW_Pooled</strain>
    </source>
</reference>
<gene>
    <name evidence="2" type="ORF">KUF71_011260</name>
</gene>
<organism evidence="2 3">
    <name type="scientific">Frankliniella fusca</name>
    <dbReference type="NCBI Taxonomy" id="407009"/>
    <lineage>
        <taxon>Eukaryota</taxon>
        <taxon>Metazoa</taxon>
        <taxon>Ecdysozoa</taxon>
        <taxon>Arthropoda</taxon>
        <taxon>Hexapoda</taxon>
        <taxon>Insecta</taxon>
        <taxon>Pterygota</taxon>
        <taxon>Neoptera</taxon>
        <taxon>Paraneoptera</taxon>
        <taxon>Thysanoptera</taxon>
        <taxon>Terebrantia</taxon>
        <taxon>Thripoidea</taxon>
        <taxon>Thripidae</taxon>
        <taxon>Frankliniella</taxon>
    </lineage>
</organism>
<evidence type="ECO:0000313" key="2">
    <source>
        <dbReference type="EMBL" id="KAK3922084.1"/>
    </source>
</evidence>
<comment type="caution">
    <text evidence="2">The sequence shown here is derived from an EMBL/GenBank/DDBJ whole genome shotgun (WGS) entry which is preliminary data.</text>
</comment>
<name>A0AAE1LKP7_9NEOP</name>
<dbReference type="EMBL" id="JAHWGI010001065">
    <property type="protein sequence ID" value="KAK3922084.1"/>
    <property type="molecule type" value="Genomic_DNA"/>
</dbReference>
<sequence length="310" mass="34115">MTWTRWGASPNSSQWSSGQRDGFAAKKFGFNSSSGKCSLTHLERSVENFAQPFTHSAFVYESFNGEIKNTVKSSNVIPQQICKLIQLKVALRTMKNDPWCAMKACAIYRAYSQLRKDAVPCKFGEDAADEPAPTPLPELPPRPALVVATIPGPVPGSPSTPRAPRTPKNSSNSESAEPCPSLPTRFVHPHASVAEQFRRGEPDNQPSHGLTSVQYTLPHSLLRGRVTYVSWFENFITVMVQKIQQSYESNPVVMIPDFTSRLVVSKMSSGSRLIMEVPQDVRNEDAGEHALQGDAAPVVVLEPPTEEAIH</sequence>
<keyword evidence="3" id="KW-1185">Reference proteome</keyword>
<dbReference type="AlphaFoldDB" id="A0AAE1LKP7"/>
<evidence type="ECO:0000313" key="3">
    <source>
        <dbReference type="Proteomes" id="UP001219518"/>
    </source>
</evidence>